<dbReference type="SUPFAM" id="SSF88946">
    <property type="entry name" value="Sigma2 domain of RNA polymerase sigma factors"/>
    <property type="match status" value="1"/>
</dbReference>
<dbReference type="InterPro" id="IPR013249">
    <property type="entry name" value="RNA_pol_sigma70_r4_t2"/>
</dbReference>
<dbReference type="InterPro" id="IPR007627">
    <property type="entry name" value="RNA_pol_sigma70_r2"/>
</dbReference>
<dbReference type="RefSeq" id="WP_136773501.1">
    <property type="nucleotide sequence ID" value="NZ_CP156074.1"/>
</dbReference>
<evidence type="ECO:0000313" key="8">
    <source>
        <dbReference type="Proteomes" id="UP000310016"/>
    </source>
</evidence>
<evidence type="ECO:0000313" key="7">
    <source>
        <dbReference type="EMBL" id="TJZ73143.1"/>
    </source>
</evidence>
<dbReference type="InterPro" id="IPR036388">
    <property type="entry name" value="WH-like_DNA-bd_sf"/>
</dbReference>
<organism evidence="7 8">
    <name type="scientific">Chitiniphilus eburneus</name>
    <dbReference type="NCBI Taxonomy" id="2571148"/>
    <lineage>
        <taxon>Bacteria</taxon>
        <taxon>Pseudomonadati</taxon>
        <taxon>Pseudomonadota</taxon>
        <taxon>Betaproteobacteria</taxon>
        <taxon>Neisseriales</taxon>
        <taxon>Chitinibacteraceae</taxon>
        <taxon>Chitiniphilus</taxon>
    </lineage>
</organism>
<feature type="domain" description="RNA polymerase sigma factor 70 region 4 type 2" evidence="6">
    <location>
        <begin position="100"/>
        <end position="145"/>
    </location>
</feature>
<name>A0A4U0PX42_9NEIS</name>
<keyword evidence="8" id="KW-1185">Reference proteome</keyword>
<dbReference type="SUPFAM" id="SSF88659">
    <property type="entry name" value="Sigma3 and sigma4 domains of RNA polymerase sigma factors"/>
    <property type="match status" value="1"/>
</dbReference>
<dbReference type="Proteomes" id="UP000310016">
    <property type="component" value="Unassembled WGS sequence"/>
</dbReference>
<dbReference type="InterPro" id="IPR013325">
    <property type="entry name" value="RNA_pol_sigma_r2"/>
</dbReference>
<dbReference type="OrthoDB" id="192021at2"/>
<dbReference type="Pfam" id="PF08281">
    <property type="entry name" value="Sigma70_r4_2"/>
    <property type="match status" value="1"/>
</dbReference>
<accession>A0A4U0PX42</accession>
<dbReference type="Pfam" id="PF04542">
    <property type="entry name" value="Sigma70_r2"/>
    <property type="match status" value="1"/>
</dbReference>
<evidence type="ECO:0000259" key="5">
    <source>
        <dbReference type="Pfam" id="PF04542"/>
    </source>
</evidence>
<dbReference type="GO" id="GO:0016987">
    <property type="term" value="F:sigma factor activity"/>
    <property type="evidence" value="ECO:0007669"/>
    <property type="project" value="UniProtKB-KW"/>
</dbReference>
<keyword evidence="4" id="KW-0804">Transcription</keyword>
<comment type="similarity">
    <text evidence="1">Belongs to the sigma-70 factor family. ECF subfamily.</text>
</comment>
<feature type="domain" description="RNA polymerase sigma-70 region 2" evidence="5">
    <location>
        <begin position="1"/>
        <end position="69"/>
    </location>
</feature>
<sequence length="171" mass="19244">MFERYYQELLNFISRSLADRDAAADVVQETFARVLALQPATGGESVREPRALLYRTARNIVIDQHRRAQVRDHDDLDSMELAAPAAQEPEARYATRQRTEALLGVIEALPPRCREAFILHKFDGLSHAEIAERMGISRNMVEKHVINAMLVCRRSLAGQDAEPASAIGRMC</sequence>
<evidence type="ECO:0000256" key="4">
    <source>
        <dbReference type="ARBA" id="ARBA00023163"/>
    </source>
</evidence>
<dbReference type="EMBL" id="SUMF01000011">
    <property type="protein sequence ID" value="TJZ73143.1"/>
    <property type="molecule type" value="Genomic_DNA"/>
</dbReference>
<dbReference type="Gene3D" id="1.10.10.10">
    <property type="entry name" value="Winged helix-like DNA-binding domain superfamily/Winged helix DNA-binding domain"/>
    <property type="match status" value="1"/>
</dbReference>
<dbReference type="InterPro" id="IPR014284">
    <property type="entry name" value="RNA_pol_sigma-70_dom"/>
</dbReference>
<dbReference type="InterPro" id="IPR013324">
    <property type="entry name" value="RNA_pol_sigma_r3/r4-like"/>
</dbReference>
<dbReference type="GO" id="GO:0003677">
    <property type="term" value="F:DNA binding"/>
    <property type="evidence" value="ECO:0007669"/>
    <property type="project" value="InterPro"/>
</dbReference>
<evidence type="ECO:0000259" key="6">
    <source>
        <dbReference type="Pfam" id="PF08281"/>
    </source>
</evidence>
<protein>
    <submittedName>
        <fullName evidence="7">Sigma-70 family RNA polymerase sigma factor</fullName>
    </submittedName>
</protein>
<dbReference type="AlphaFoldDB" id="A0A4U0PX42"/>
<dbReference type="PANTHER" id="PTHR43133">
    <property type="entry name" value="RNA POLYMERASE ECF-TYPE SIGMA FACTO"/>
    <property type="match status" value="1"/>
</dbReference>
<proteinExistence type="inferred from homology"/>
<dbReference type="Gene3D" id="1.10.1740.10">
    <property type="match status" value="1"/>
</dbReference>
<dbReference type="GO" id="GO:0006352">
    <property type="term" value="P:DNA-templated transcription initiation"/>
    <property type="evidence" value="ECO:0007669"/>
    <property type="project" value="InterPro"/>
</dbReference>
<evidence type="ECO:0000256" key="1">
    <source>
        <dbReference type="ARBA" id="ARBA00010641"/>
    </source>
</evidence>
<keyword evidence="2" id="KW-0805">Transcription regulation</keyword>
<keyword evidence="3" id="KW-0731">Sigma factor</keyword>
<dbReference type="InterPro" id="IPR039425">
    <property type="entry name" value="RNA_pol_sigma-70-like"/>
</dbReference>
<reference evidence="7 8" key="1">
    <citation type="submission" date="2019-04" db="EMBL/GenBank/DDBJ databases">
        <title>Chitiniphilus eburnea sp. nov., a novel chitinolytic bacterium isolated from aquaculture sludge.</title>
        <authorList>
            <person name="Sheng M."/>
        </authorList>
    </citation>
    <scope>NUCLEOTIDE SEQUENCE [LARGE SCALE GENOMIC DNA]</scope>
    <source>
        <strain evidence="7 8">HX-2-15</strain>
    </source>
</reference>
<comment type="caution">
    <text evidence="7">The sequence shown here is derived from an EMBL/GenBank/DDBJ whole genome shotgun (WGS) entry which is preliminary data.</text>
</comment>
<evidence type="ECO:0000256" key="3">
    <source>
        <dbReference type="ARBA" id="ARBA00023082"/>
    </source>
</evidence>
<gene>
    <name evidence="7" type="ORF">FAZ21_11015</name>
</gene>
<dbReference type="PANTHER" id="PTHR43133:SF63">
    <property type="entry name" value="RNA POLYMERASE SIGMA FACTOR FECI-RELATED"/>
    <property type="match status" value="1"/>
</dbReference>
<evidence type="ECO:0000256" key="2">
    <source>
        <dbReference type="ARBA" id="ARBA00023015"/>
    </source>
</evidence>
<dbReference type="CDD" id="cd06171">
    <property type="entry name" value="Sigma70_r4"/>
    <property type="match status" value="1"/>
</dbReference>
<dbReference type="NCBIfam" id="TIGR02937">
    <property type="entry name" value="sigma70-ECF"/>
    <property type="match status" value="1"/>
</dbReference>